<dbReference type="PROSITE" id="PS00108">
    <property type="entry name" value="PROTEIN_KINASE_ST"/>
    <property type="match status" value="1"/>
</dbReference>
<dbReference type="Pfam" id="PF00069">
    <property type="entry name" value="Pkinase"/>
    <property type="match status" value="1"/>
</dbReference>
<keyword evidence="4" id="KW-0597">Phosphoprotein</keyword>
<dbReference type="FunFam" id="1.10.510.10:FF:000104">
    <property type="entry name" value="serine/threonine-protein kinase MAK isoform X1"/>
    <property type="match status" value="1"/>
</dbReference>
<dbReference type="SMART" id="SM00220">
    <property type="entry name" value="S_TKc"/>
    <property type="match status" value="1"/>
</dbReference>
<accession>A0A7I8KGI4</accession>
<gene>
    <name evidence="12" type="ORF">SI8410_05006861</name>
</gene>
<evidence type="ECO:0000256" key="8">
    <source>
        <dbReference type="ARBA" id="ARBA00022840"/>
    </source>
</evidence>
<feature type="domain" description="Protein kinase" evidence="11">
    <location>
        <begin position="4"/>
        <end position="283"/>
    </location>
</feature>
<dbReference type="FunFam" id="3.30.200.20:FF:000335">
    <property type="entry name" value="Serine/threonine-protein kinase MHK"/>
    <property type="match status" value="1"/>
</dbReference>
<evidence type="ECO:0000256" key="4">
    <source>
        <dbReference type="ARBA" id="ARBA00022553"/>
    </source>
</evidence>
<dbReference type="InterPro" id="IPR011009">
    <property type="entry name" value="Kinase-like_dom_sf"/>
</dbReference>
<dbReference type="PANTHER" id="PTHR24055">
    <property type="entry name" value="MITOGEN-ACTIVATED PROTEIN KINASE"/>
    <property type="match status" value="1"/>
</dbReference>
<evidence type="ECO:0000256" key="7">
    <source>
        <dbReference type="ARBA" id="ARBA00022777"/>
    </source>
</evidence>
<dbReference type="OrthoDB" id="2158884at2759"/>
<evidence type="ECO:0000256" key="9">
    <source>
        <dbReference type="ARBA" id="ARBA00047811"/>
    </source>
</evidence>
<dbReference type="GO" id="GO:0004693">
    <property type="term" value="F:cyclin-dependent protein serine/threonine kinase activity"/>
    <property type="evidence" value="ECO:0007669"/>
    <property type="project" value="UniProtKB-EC"/>
</dbReference>
<keyword evidence="8" id="KW-0067">ATP-binding</keyword>
<keyword evidence="6" id="KW-0547">Nucleotide-binding</keyword>
<evidence type="ECO:0000256" key="2">
    <source>
        <dbReference type="ARBA" id="ARBA00012425"/>
    </source>
</evidence>
<dbReference type="EMBL" id="LR746268">
    <property type="protein sequence ID" value="CAA7396198.1"/>
    <property type="molecule type" value="Genomic_DNA"/>
</dbReference>
<sequence>MEKYMLMEELGDGTCGSVYKALNLHTNEIVAIKKMKRKFYLWEECMNLREVKCLRKLNHPNIIKLKEIVRENHELFFIFEYMEYNLYQVIRDRQQPFSEAEIRGYLSQVLQGLGYMHKNGYFHRDLKPENLLVTNEVVKIADFGLAREITSRPPYTEYVSTRWYRAPEVLLQFSSYSPAIDLWAVGAILAELFTLSPLFPGESETDQIHKICYILGSPDFSTWPEGIRLSQAINFKFIQTRPINLFDVIPNASSVAIDLIMKLCSWDPQRRPTAEEALQHPFFHVGTWIPYPVRDTPFMPNQTDNEGPKLELNLWDFGAQKDDCFLGLTLGLKPSVSRLDASHQASQRGKEEMLFCSGVQDHPAQSVFWPLLSSDYQTDESTARAPLPAPYVLNSPTAFIAGRQTGRLSGHGFGTMMKVSSPMQQCTYFE</sequence>
<evidence type="ECO:0000256" key="3">
    <source>
        <dbReference type="ARBA" id="ARBA00022527"/>
    </source>
</evidence>
<dbReference type="InterPro" id="IPR008271">
    <property type="entry name" value="Ser/Thr_kinase_AS"/>
</dbReference>
<proteinExistence type="inferred from homology"/>
<evidence type="ECO:0000256" key="1">
    <source>
        <dbReference type="ARBA" id="ARBA00006485"/>
    </source>
</evidence>
<comment type="catalytic activity">
    <reaction evidence="10">
        <text>L-seryl-[protein] + ATP = O-phospho-L-seryl-[protein] + ADP + H(+)</text>
        <dbReference type="Rhea" id="RHEA:17989"/>
        <dbReference type="Rhea" id="RHEA-COMP:9863"/>
        <dbReference type="Rhea" id="RHEA-COMP:11604"/>
        <dbReference type="ChEBI" id="CHEBI:15378"/>
        <dbReference type="ChEBI" id="CHEBI:29999"/>
        <dbReference type="ChEBI" id="CHEBI:30616"/>
        <dbReference type="ChEBI" id="CHEBI:83421"/>
        <dbReference type="ChEBI" id="CHEBI:456216"/>
        <dbReference type="EC" id="2.7.11.22"/>
    </reaction>
</comment>
<dbReference type="PROSITE" id="PS50011">
    <property type="entry name" value="PROTEIN_KINASE_DOM"/>
    <property type="match status" value="1"/>
</dbReference>
<dbReference type="Gene3D" id="3.30.200.20">
    <property type="entry name" value="Phosphorylase Kinase, domain 1"/>
    <property type="match status" value="1"/>
</dbReference>
<organism evidence="12 13">
    <name type="scientific">Spirodela intermedia</name>
    <name type="common">Intermediate duckweed</name>
    <dbReference type="NCBI Taxonomy" id="51605"/>
    <lineage>
        <taxon>Eukaryota</taxon>
        <taxon>Viridiplantae</taxon>
        <taxon>Streptophyta</taxon>
        <taxon>Embryophyta</taxon>
        <taxon>Tracheophyta</taxon>
        <taxon>Spermatophyta</taxon>
        <taxon>Magnoliopsida</taxon>
        <taxon>Liliopsida</taxon>
        <taxon>Araceae</taxon>
        <taxon>Lemnoideae</taxon>
        <taxon>Spirodela</taxon>
    </lineage>
</organism>
<dbReference type="AlphaFoldDB" id="A0A7I8KGI4"/>
<dbReference type="GO" id="GO:0005524">
    <property type="term" value="F:ATP binding"/>
    <property type="evidence" value="ECO:0007669"/>
    <property type="project" value="UniProtKB-KW"/>
</dbReference>
<protein>
    <recommendedName>
        <fullName evidence="2">cyclin-dependent kinase</fullName>
        <ecNumber evidence="2">2.7.11.22</ecNumber>
    </recommendedName>
</protein>
<dbReference type="SUPFAM" id="SSF56112">
    <property type="entry name" value="Protein kinase-like (PK-like)"/>
    <property type="match status" value="1"/>
</dbReference>
<evidence type="ECO:0000313" key="13">
    <source>
        <dbReference type="Proteomes" id="UP000663760"/>
    </source>
</evidence>
<evidence type="ECO:0000256" key="5">
    <source>
        <dbReference type="ARBA" id="ARBA00022679"/>
    </source>
</evidence>
<comment type="similarity">
    <text evidence="1">Belongs to the protein kinase superfamily. CMGC Ser/Thr protein kinase family. CDC2/CDKX subfamily.</text>
</comment>
<keyword evidence="7" id="KW-0418">Kinase</keyword>
<comment type="catalytic activity">
    <reaction evidence="9">
        <text>L-threonyl-[protein] + ATP = O-phospho-L-threonyl-[protein] + ADP + H(+)</text>
        <dbReference type="Rhea" id="RHEA:46608"/>
        <dbReference type="Rhea" id="RHEA-COMP:11060"/>
        <dbReference type="Rhea" id="RHEA-COMP:11605"/>
        <dbReference type="ChEBI" id="CHEBI:15378"/>
        <dbReference type="ChEBI" id="CHEBI:30013"/>
        <dbReference type="ChEBI" id="CHEBI:30616"/>
        <dbReference type="ChEBI" id="CHEBI:61977"/>
        <dbReference type="ChEBI" id="CHEBI:456216"/>
        <dbReference type="EC" id="2.7.11.22"/>
    </reaction>
</comment>
<dbReference type="CDD" id="cd07830">
    <property type="entry name" value="STKc_MAK_like"/>
    <property type="match status" value="1"/>
</dbReference>
<evidence type="ECO:0000313" key="12">
    <source>
        <dbReference type="EMBL" id="CAA7396198.1"/>
    </source>
</evidence>
<keyword evidence="13" id="KW-1185">Reference proteome</keyword>
<dbReference type="EC" id="2.7.11.22" evidence="2"/>
<dbReference type="Gene3D" id="1.10.510.10">
    <property type="entry name" value="Transferase(Phosphotransferase) domain 1"/>
    <property type="match status" value="1"/>
</dbReference>
<reference evidence="12" key="1">
    <citation type="submission" date="2020-02" db="EMBL/GenBank/DDBJ databases">
        <authorList>
            <person name="Scholz U."/>
            <person name="Mascher M."/>
            <person name="Fiebig A."/>
        </authorList>
    </citation>
    <scope>NUCLEOTIDE SEQUENCE</scope>
</reference>
<evidence type="ECO:0000256" key="6">
    <source>
        <dbReference type="ARBA" id="ARBA00022741"/>
    </source>
</evidence>
<name>A0A7I8KGI4_SPIIN</name>
<keyword evidence="5" id="KW-0808">Transferase</keyword>
<keyword evidence="3" id="KW-0723">Serine/threonine-protein kinase</keyword>
<dbReference type="InterPro" id="IPR000719">
    <property type="entry name" value="Prot_kinase_dom"/>
</dbReference>
<evidence type="ECO:0000256" key="10">
    <source>
        <dbReference type="ARBA" id="ARBA00048367"/>
    </source>
</evidence>
<dbReference type="InterPro" id="IPR050117">
    <property type="entry name" value="MAPK"/>
</dbReference>
<evidence type="ECO:0000259" key="11">
    <source>
        <dbReference type="PROSITE" id="PS50011"/>
    </source>
</evidence>
<dbReference type="Proteomes" id="UP000663760">
    <property type="component" value="Chromosome 5"/>
</dbReference>